<dbReference type="GO" id="GO:0003677">
    <property type="term" value="F:DNA binding"/>
    <property type="evidence" value="ECO:0007669"/>
    <property type="project" value="UniProtKB-KW"/>
</dbReference>
<dbReference type="Proteomes" id="UP000248706">
    <property type="component" value="Unassembled WGS sequence"/>
</dbReference>
<evidence type="ECO:0000256" key="1">
    <source>
        <dbReference type="ARBA" id="ARBA00023015"/>
    </source>
</evidence>
<dbReference type="InterPro" id="IPR036388">
    <property type="entry name" value="WH-like_DNA-bd_sf"/>
</dbReference>
<organism evidence="6 7">
    <name type="scientific">Thermogemmatispora tikiterensis</name>
    <dbReference type="NCBI Taxonomy" id="1825093"/>
    <lineage>
        <taxon>Bacteria</taxon>
        <taxon>Bacillati</taxon>
        <taxon>Chloroflexota</taxon>
        <taxon>Ktedonobacteria</taxon>
        <taxon>Thermogemmatisporales</taxon>
        <taxon>Thermogemmatisporaceae</taxon>
        <taxon>Thermogemmatispora</taxon>
    </lineage>
</organism>
<name>A0A328VJL8_9CHLR</name>
<evidence type="ECO:0000256" key="4">
    <source>
        <dbReference type="SAM" id="MobiDB-lite"/>
    </source>
</evidence>
<dbReference type="RefSeq" id="WP_112426369.1">
    <property type="nucleotide sequence ID" value="NZ_MCIF01000002.1"/>
</dbReference>
<dbReference type="InterPro" id="IPR008920">
    <property type="entry name" value="TF_FadR/GntR_C"/>
</dbReference>
<dbReference type="SUPFAM" id="SSF48008">
    <property type="entry name" value="GntR ligand-binding domain-like"/>
    <property type="match status" value="1"/>
</dbReference>
<dbReference type="CDD" id="cd07377">
    <property type="entry name" value="WHTH_GntR"/>
    <property type="match status" value="1"/>
</dbReference>
<dbReference type="InterPro" id="IPR011711">
    <property type="entry name" value="GntR_C"/>
</dbReference>
<dbReference type="PROSITE" id="PS50949">
    <property type="entry name" value="HTH_GNTR"/>
    <property type="match status" value="1"/>
</dbReference>
<dbReference type="Pfam" id="PF07729">
    <property type="entry name" value="FCD"/>
    <property type="match status" value="1"/>
</dbReference>
<accession>A0A328VJL8</accession>
<dbReference type="SMART" id="SM00345">
    <property type="entry name" value="HTH_GNTR"/>
    <property type="match status" value="1"/>
</dbReference>
<dbReference type="SMART" id="SM00895">
    <property type="entry name" value="FCD"/>
    <property type="match status" value="1"/>
</dbReference>
<dbReference type="PANTHER" id="PTHR43537:SF44">
    <property type="entry name" value="GNTR FAMILY REGULATORY PROTEIN"/>
    <property type="match status" value="1"/>
</dbReference>
<sequence>MARTFRSLRRQNLSAQVVREIGLSIMRKEFQPGDALLSEPELSQQFNVSRPVLREALKVLAEKGLIESRPRTGTRVRPRTDWNLLDPEVLTWQYEVGPDPAFLEAVCEVRLMFEPMTARLAASRATAEEIETIERACGRLEELVEEAEPYIEADLAFHSAICAAAHNELLQRIVATLAAPLRASRLVTARLPGANRRTMPLHRRVAEAIRQGQELAAEEAMRELIVLTTEDVHRALGYSGTGPDLSLSTCPGQGEAPATAREGGE</sequence>
<gene>
    <name evidence="6" type="ORF">A4R35_02845</name>
</gene>
<dbReference type="AlphaFoldDB" id="A0A328VJL8"/>
<dbReference type="Pfam" id="PF00392">
    <property type="entry name" value="GntR"/>
    <property type="match status" value="1"/>
</dbReference>
<dbReference type="PANTHER" id="PTHR43537">
    <property type="entry name" value="TRANSCRIPTIONAL REGULATOR, GNTR FAMILY"/>
    <property type="match status" value="1"/>
</dbReference>
<evidence type="ECO:0000313" key="7">
    <source>
        <dbReference type="Proteomes" id="UP000248706"/>
    </source>
</evidence>
<feature type="region of interest" description="Disordered" evidence="4">
    <location>
        <begin position="243"/>
        <end position="265"/>
    </location>
</feature>
<keyword evidence="2" id="KW-0238">DNA-binding</keyword>
<evidence type="ECO:0000259" key="5">
    <source>
        <dbReference type="PROSITE" id="PS50949"/>
    </source>
</evidence>
<dbReference type="Gene3D" id="1.10.10.10">
    <property type="entry name" value="Winged helix-like DNA-binding domain superfamily/Winged helix DNA-binding domain"/>
    <property type="match status" value="1"/>
</dbReference>
<dbReference type="InterPro" id="IPR000524">
    <property type="entry name" value="Tscrpt_reg_HTH_GntR"/>
</dbReference>
<evidence type="ECO:0000313" key="6">
    <source>
        <dbReference type="EMBL" id="RAQ94455.1"/>
    </source>
</evidence>
<dbReference type="Gene3D" id="1.20.120.530">
    <property type="entry name" value="GntR ligand-binding domain-like"/>
    <property type="match status" value="1"/>
</dbReference>
<comment type="caution">
    <text evidence="6">The sequence shown here is derived from an EMBL/GenBank/DDBJ whole genome shotgun (WGS) entry which is preliminary data.</text>
</comment>
<dbReference type="EMBL" id="MCIF01000002">
    <property type="protein sequence ID" value="RAQ94455.1"/>
    <property type="molecule type" value="Genomic_DNA"/>
</dbReference>
<proteinExistence type="predicted"/>
<dbReference type="OrthoDB" id="9816541at2"/>
<keyword evidence="3" id="KW-0804">Transcription</keyword>
<keyword evidence="7" id="KW-1185">Reference proteome</keyword>
<evidence type="ECO:0000256" key="2">
    <source>
        <dbReference type="ARBA" id="ARBA00023125"/>
    </source>
</evidence>
<feature type="domain" description="HTH gntR-type" evidence="5">
    <location>
        <begin position="11"/>
        <end position="79"/>
    </location>
</feature>
<dbReference type="PRINTS" id="PR00035">
    <property type="entry name" value="HTHGNTR"/>
</dbReference>
<protein>
    <recommendedName>
        <fullName evidence="5">HTH gntR-type domain-containing protein</fullName>
    </recommendedName>
</protein>
<dbReference type="InterPro" id="IPR036390">
    <property type="entry name" value="WH_DNA-bd_sf"/>
</dbReference>
<dbReference type="SUPFAM" id="SSF46785">
    <property type="entry name" value="Winged helix' DNA-binding domain"/>
    <property type="match status" value="1"/>
</dbReference>
<keyword evidence="1" id="KW-0805">Transcription regulation</keyword>
<dbReference type="GO" id="GO:0003700">
    <property type="term" value="F:DNA-binding transcription factor activity"/>
    <property type="evidence" value="ECO:0007669"/>
    <property type="project" value="InterPro"/>
</dbReference>
<evidence type="ECO:0000256" key="3">
    <source>
        <dbReference type="ARBA" id="ARBA00023163"/>
    </source>
</evidence>
<reference evidence="6 7" key="1">
    <citation type="submission" date="2016-08" db="EMBL/GenBank/DDBJ databases">
        <title>Analysis of Carbohydrate Active Enzymes in Thermogemmatispora T81 Reveals Carbohydrate Degradation Ability.</title>
        <authorList>
            <person name="Tomazini A."/>
            <person name="Lal S."/>
            <person name="Stott M."/>
            <person name="Henrissat B."/>
            <person name="Polikarpov I."/>
            <person name="Sparling R."/>
            <person name="Levin D.B."/>
        </authorList>
    </citation>
    <scope>NUCLEOTIDE SEQUENCE [LARGE SCALE GENOMIC DNA]</scope>
    <source>
        <strain evidence="6 7">T81</strain>
    </source>
</reference>